<dbReference type="InterPro" id="IPR007554">
    <property type="entry name" value="Glycerophosphate_synth"/>
</dbReference>
<dbReference type="InterPro" id="IPR043149">
    <property type="entry name" value="TagF_N"/>
</dbReference>
<keyword evidence="7" id="KW-0812">Transmembrane</keyword>
<name>A0A2N3LPI2_9BACI</name>
<dbReference type="GO" id="GO:0047355">
    <property type="term" value="F:CDP-glycerol glycerophosphotransferase activity"/>
    <property type="evidence" value="ECO:0007669"/>
    <property type="project" value="InterPro"/>
</dbReference>
<feature type="transmembrane region" description="Helical" evidence="7">
    <location>
        <begin position="7"/>
        <end position="26"/>
    </location>
</feature>
<dbReference type="PANTHER" id="PTHR37316">
    <property type="entry name" value="TEICHOIC ACID GLYCEROL-PHOSPHATE PRIMASE"/>
    <property type="match status" value="1"/>
</dbReference>
<evidence type="ECO:0000313" key="8">
    <source>
        <dbReference type="EMBL" id="PKR86469.1"/>
    </source>
</evidence>
<comment type="caution">
    <text evidence="8">The sequence shown here is derived from an EMBL/GenBank/DDBJ whole genome shotgun (WGS) entry which is preliminary data.</text>
</comment>
<dbReference type="PANTHER" id="PTHR37316:SF1">
    <property type="entry name" value="TEICHOIC ACID GLYCEROL-PHOSPHATE PRIMASE"/>
    <property type="match status" value="1"/>
</dbReference>
<dbReference type="EMBL" id="PIQO01000002">
    <property type="protein sequence ID" value="PKR86469.1"/>
    <property type="molecule type" value="Genomic_DNA"/>
</dbReference>
<accession>A0A2N3LPI2</accession>
<sequence length="400" mass="47553">MIKEVAIWLYLTTYRYLFLIMSIFPLKNKITFIVSFGDNSLFLYEEMKRQQIQCDTVFLYSRSCKYNLKFKDAVSIKFETLNLINIILSIYHIATSRTVIIDNYYAFLSVVNFKKNVKCIQVWHAAGAFKKFGLKDHSIKDRNRKDIKRFKNVYKRFSEVIVGSDIMGQIFQEAFDLSASQILRVGIPRTDIFFNEQNKQLIVTNILNKFPYLKNKKRILYAPTFRDESLDSFELRLDLDLMKEKLGKDYVILLRLHPAIRNELDIRDINQDFVFDFSDYVDVNEILMITDILITDYSSIPFEYSLLKRPMIFFAYDLEEYIHERGVWFDYKEMIPGPLALTTTEIIDQIRNNSFNLEEIEAFSDMWNKYSTGQSSQQLIHYLSPFIQKKEQREKMQYPG</sequence>
<dbReference type="SUPFAM" id="SSF53756">
    <property type="entry name" value="UDP-Glycosyltransferase/glycogen phosphorylase"/>
    <property type="match status" value="1"/>
</dbReference>
<proteinExistence type="inferred from homology"/>
<evidence type="ECO:0000256" key="4">
    <source>
        <dbReference type="ARBA" id="ARBA00022679"/>
    </source>
</evidence>
<dbReference type="OrthoDB" id="9811865at2"/>
<dbReference type="Proteomes" id="UP000233440">
    <property type="component" value="Unassembled WGS sequence"/>
</dbReference>
<keyword evidence="5" id="KW-0777">Teichoic acid biosynthesis</keyword>
<dbReference type="GO" id="GO:0019350">
    <property type="term" value="P:teichoic acid biosynthetic process"/>
    <property type="evidence" value="ECO:0007669"/>
    <property type="project" value="UniProtKB-KW"/>
</dbReference>
<protein>
    <submittedName>
        <fullName evidence="8">CDP-glycerol--glycerophosphate glycerophosphotransferase</fullName>
    </submittedName>
</protein>
<evidence type="ECO:0000256" key="3">
    <source>
        <dbReference type="ARBA" id="ARBA00022475"/>
    </source>
</evidence>
<comment type="subcellular location">
    <subcellularLocation>
        <location evidence="1">Cell membrane</location>
        <topology evidence="1">Peripheral membrane protein</topology>
    </subcellularLocation>
</comment>
<keyword evidence="4 8" id="KW-0808">Transferase</keyword>
<reference evidence="8 9" key="1">
    <citation type="submission" date="2017-11" db="EMBL/GenBank/DDBJ databases">
        <title>Bacillus camelliae sp. nov., isolated from pu'er tea.</title>
        <authorList>
            <person name="Niu L."/>
        </authorList>
    </citation>
    <scope>NUCLEOTIDE SEQUENCE [LARGE SCALE GENOMIC DNA]</scope>
    <source>
        <strain evidence="8 9">7578-1</strain>
    </source>
</reference>
<comment type="similarity">
    <text evidence="2">Belongs to the CDP-glycerol glycerophosphotransferase family.</text>
</comment>
<dbReference type="Gene3D" id="3.40.50.12580">
    <property type="match status" value="1"/>
</dbReference>
<keyword evidence="9" id="KW-1185">Reference proteome</keyword>
<evidence type="ECO:0000256" key="2">
    <source>
        <dbReference type="ARBA" id="ARBA00010488"/>
    </source>
</evidence>
<keyword evidence="3" id="KW-1003">Cell membrane</keyword>
<keyword evidence="7" id="KW-1133">Transmembrane helix</keyword>
<evidence type="ECO:0000256" key="1">
    <source>
        <dbReference type="ARBA" id="ARBA00004202"/>
    </source>
</evidence>
<dbReference type="Gene3D" id="3.40.50.11820">
    <property type="match status" value="1"/>
</dbReference>
<organism evidence="8 9">
    <name type="scientific">Heyndrickxia camelliae</name>
    <dbReference type="NCBI Taxonomy" id="1707093"/>
    <lineage>
        <taxon>Bacteria</taxon>
        <taxon>Bacillati</taxon>
        <taxon>Bacillota</taxon>
        <taxon>Bacilli</taxon>
        <taxon>Bacillales</taxon>
        <taxon>Bacillaceae</taxon>
        <taxon>Heyndrickxia</taxon>
    </lineage>
</organism>
<gene>
    <name evidence="8" type="ORF">CWO92_03570</name>
</gene>
<dbReference type="GO" id="GO:0005886">
    <property type="term" value="C:plasma membrane"/>
    <property type="evidence" value="ECO:0007669"/>
    <property type="project" value="UniProtKB-SubCell"/>
</dbReference>
<evidence type="ECO:0000256" key="5">
    <source>
        <dbReference type="ARBA" id="ARBA00022944"/>
    </source>
</evidence>
<dbReference type="InterPro" id="IPR043148">
    <property type="entry name" value="TagF_C"/>
</dbReference>
<dbReference type="Pfam" id="PF04464">
    <property type="entry name" value="Glyphos_transf"/>
    <property type="match status" value="1"/>
</dbReference>
<evidence type="ECO:0000313" key="9">
    <source>
        <dbReference type="Proteomes" id="UP000233440"/>
    </source>
</evidence>
<evidence type="ECO:0000256" key="7">
    <source>
        <dbReference type="SAM" id="Phobius"/>
    </source>
</evidence>
<dbReference type="AlphaFoldDB" id="A0A2N3LPI2"/>
<evidence type="ECO:0000256" key="6">
    <source>
        <dbReference type="ARBA" id="ARBA00023136"/>
    </source>
</evidence>
<keyword evidence="6 7" id="KW-0472">Membrane</keyword>
<dbReference type="InterPro" id="IPR051612">
    <property type="entry name" value="Teichoic_Acid_Biosynth"/>
</dbReference>